<protein>
    <submittedName>
        <fullName evidence="2">N-acetylglutamate synthase-like GNAT family acetyltransferase</fullName>
    </submittedName>
</protein>
<dbReference type="Pfam" id="PF13508">
    <property type="entry name" value="Acetyltransf_7"/>
    <property type="match status" value="1"/>
</dbReference>
<name>A0ABV2I7W7_9HYPH</name>
<evidence type="ECO:0000259" key="1">
    <source>
        <dbReference type="PROSITE" id="PS51186"/>
    </source>
</evidence>
<keyword evidence="3" id="KW-1185">Reference proteome</keyword>
<evidence type="ECO:0000313" key="3">
    <source>
        <dbReference type="Proteomes" id="UP001549164"/>
    </source>
</evidence>
<proteinExistence type="predicted"/>
<dbReference type="EMBL" id="JBEPLY010000001">
    <property type="protein sequence ID" value="MET3598352.1"/>
    <property type="molecule type" value="Genomic_DNA"/>
</dbReference>
<organism evidence="2 3">
    <name type="scientific">Martelella mangrovi</name>
    <dbReference type="NCBI Taxonomy" id="1397477"/>
    <lineage>
        <taxon>Bacteria</taxon>
        <taxon>Pseudomonadati</taxon>
        <taxon>Pseudomonadota</taxon>
        <taxon>Alphaproteobacteria</taxon>
        <taxon>Hyphomicrobiales</taxon>
        <taxon>Aurantimonadaceae</taxon>
        <taxon>Martelella</taxon>
    </lineage>
</organism>
<dbReference type="InterPro" id="IPR016181">
    <property type="entry name" value="Acyl_CoA_acyltransferase"/>
</dbReference>
<dbReference type="Proteomes" id="UP001549164">
    <property type="component" value="Unassembled WGS sequence"/>
</dbReference>
<sequence length="143" mass="16745">MQHRTKILIAADRHFDWLSNHDTHLSRDRIRQLIALQAYLVAETEDGQTVGFLRFNRIWGTLPFMELIMVVPSFRRQNIGSRLLQGWETMMRQADEKVIVSSSFANEKVPQAWHRAQGFTEAGTLALGSFQREREVFFLKELR</sequence>
<reference evidence="2 3" key="1">
    <citation type="submission" date="2024-06" db="EMBL/GenBank/DDBJ databases">
        <title>Genomic Encyclopedia of Type Strains, Phase IV (KMG-IV): sequencing the most valuable type-strain genomes for metagenomic binning, comparative biology and taxonomic classification.</title>
        <authorList>
            <person name="Goeker M."/>
        </authorList>
    </citation>
    <scope>NUCLEOTIDE SEQUENCE [LARGE SCALE GENOMIC DNA]</scope>
    <source>
        <strain evidence="2 3">DSM 28102</strain>
    </source>
</reference>
<dbReference type="SUPFAM" id="SSF55729">
    <property type="entry name" value="Acyl-CoA N-acyltransferases (Nat)"/>
    <property type="match status" value="1"/>
</dbReference>
<dbReference type="RefSeq" id="WP_354432792.1">
    <property type="nucleotide sequence ID" value="NZ_JBEPLY010000001.1"/>
</dbReference>
<evidence type="ECO:0000313" key="2">
    <source>
        <dbReference type="EMBL" id="MET3598352.1"/>
    </source>
</evidence>
<dbReference type="Gene3D" id="3.40.630.30">
    <property type="match status" value="1"/>
</dbReference>
<dbReference type="PROSITE" id="PS51186">
    <property type="entry name" value="GNAT"/>
    <property type="match status" value="1"/>
</dbReference>
<dbReference type="InterPro" id="IPR000182">
    <property type="entry name" value="GNAT_dom"/>
</dbReference>
<feature type="domain" description="N-acetyltransferase" evidence="1">
    <location>
        <begin position="1"/>
        <end position="143"/>
    </location>
</feature>
<comment type="caution">
    <text evidence="2">The sequence shown here is derived from an EMBL/GenBank/DDBJ whole genome shotgun (WGS) entry which is preliminary data.</text>
</comment>
<dbReference type="CDD" id="cd04301">
    <property type="entry name" value="NAT_SF"/>
    <property type="match status" value="1"/>
</dbReference>
<accession>A0ABV2I7W7</accession>
<gene>
    <name evidence="2" type="ORF">ABID12_000273</name>
</gene>